<evidence type="ECO:0000313" key="2">
    <source>
        <dbReference type="Proteomes" id="UP000886998"/>
    </source>
</evidence>
<sequence>MFQKECMDNFFTSVSLVLDIEIFAGLREGPHPWRIPFRLACEFSWRGCYAAFLPNLCQGQPLSHSFRIKRPCCWGKHHFLSPLSLLVTRDF</sequence>
<gene>
    <name evidence="1" type="ORF">TNIN_152761</name>
</gene>
<name>A0A8X6IKR2_9ARAC</name>
<dbReference type="Proteomes" id="UP000886998">
    <property type="component" value="Unassembled WGS sequence"/>
</dbReference>
<accession>A0A8X6IKR2</accession>
<keyword evidence="2" id="KW-1185">Reference proteome</keyword>
<reference evidence="1" key="1">
    <citation type="submission" date="2020-08" db="EMBL/GenBank/DDBJ databases">
        <title>Multicomponent nature underlies the extraordinary mechanical properties of spider dragline silk.</title>
        <authorList>
            <person name="Kono N."/>
            <person name="Nakamura H."/>
            <person name="Mori M."/>
            <person name="Yoshida Y."/>
            <person name="Ohtoshi R."/>
            <person name="Malay A.D."/>
            <person name="Moran D.A.P."/>
            <person name="Tomita M."/>
            <person name="Numata K."/>
            <person name="Arakawa K."/>
        </authorList>
    </citation>
    <scope>NUCLEOTIDE SEQUENCE</scope>
</reference>
<dbReference type="AlphaFoldDB" id="A0A8X6IKR2"/>
<protein>
    <submittedName>
        <fullName evidence="1">Uncharacterized protein</fullName>
    </submittedName>
</protein>
<organism evidence="1 2">
    <name type="scientific">Trichonephila inaurata madagascariensis</name>
    <dbReference type="NCBI Taxonomy" id="2747483"/>
    <lineage>
        <taxon>Eukaryota</taxon>
        <taxon>Metazoa</taxon>
        <taxon>Ecdysozoa</taxon>
        <taxon>Arthropoda</taxon>
        <taxon>Chelicerata</taxon>
        <taxon>Arachnida</taxon>
        <taxon>Araneae</taxon>
        <taxon>Araneomorphae</taxon>
        <taxon>Entelegynae</taxon>
        <taxon>Araneoidea</taxon>
        <taxon>Nephilidae</taxon>
        <taxon>Trichonephila</taxon>
        <taxon>Trichonephila inaurata</taxon>
    </lineage>
</organism>
<proteinExistence type="predicted"/>
<evidence type="ECO:0000313" key="1">
    <source>
        <dbReference type="EMBL" id="GFS49774.1"/>
    </source>
</evidence>
<comment type="caution">
    <text evidence="1">The sequence shown here is derived from an EMBL/GenBank/DDBJ whole genome shotgun (WGS) entry which is preliminary data.</text>
</comment>
<dbReference type="EMBL" id="BMAV01026363">
    <property type="protein sequence ID" value="GFS49774.1"/>
    <property type="molecule type" value="Genomic_DNA"/>
</dbReference>